<feature type="region of interest" description="Disordered" evidence="1">
    <location>
        <begin position="786"/>
        <end position="936"/>
    </location>
</feature>
<feature type="compositionally biased region" description="Pro residues" evidence="1">
    <location>
        <begin position="795"/>
        <end position="804"/>
    </location>
</feature>
<organism evidence="3 4">
    <name type="scientific">Hyaloscypha variabilis (strain UAMH 11265 / GT02V1 / F)</name>
    <name type="common">Meliniomyces variabilis</name>
    <dbReference type="NCBI Taxonomy" id="1149755"/>
    <lineage>
        <taxon>Eukaryota</taxon>
        <taxon>Fungi</taxon>
        <taxon>Dikarya</taxon>
        <taxon>Ascomycota</taxon>
        <taxon>Pezizomycotina</taxon>
        <taxon>Leotiomycetes</taxon>
        <taxon>Helotiales</taxon>
        <taxon>Hyaloscyphaceae</taxon>
        <taxon>Hyaloscypha</taxon>
        <taxon>Hyaloscypha variabilis</taxon>
    </lineage>
</organism>
<dbReference type="OrthoDB" id="5300331at2759"/>
<feature type="region of interest" description="Disordered" evidence="1">
    <location>
        <begin position="117"/>
        <end position="143"/>
    </location>
</feature>
<feature type="compositionally biased region" description="Polar residues" evidence="1">
    <location>
        <begin position="832"/>
        <end position="843"/>
    </location>
</feature>
<dbReference type="Pfam" id="PF26013">
    <property type="entry name" value="DUF8004"/>
    <property type="match status" value="1"/>
</dbReference>
<feature type="domain" description="DUF8004" evidence="2">
    <location>
        <begin position="384"/>
        <end position="477"/>
    </location>
</feature>
<dbReference type="STRING" id="1149755.A0A2J6R211"/>
<evidence type="ECO:0000313" key="4">
    <source>
        <dbReference type="Proteomes" id="UP000235786"/>
    </source>
</evidence>
<gene>
    <name evidence="3" type="ORF">L207DRAFT_176143</name>
</gene>
<dbReference type="PANTHER" id="PTHR39601:SF2">
    <property type="entry name" value="CHORIOGENIN HMINOR"/>
    <property type="match status" value="1"/>
</dbReference>
<proteinExistence type="predicted"/>
<evidence type="ECO:0000259" key="2">
    <source>
        <dbReference type="Pfam" id="PF26013"/>
    </source>
</evidence>
<keyword evidence="4" id="KW-1185">Reference proteome</keyword>
<feature type="compositionally biased region" description="Low complexity" evidence="1">
    <location>
        <begin position="872"/>
        <end position="885"/>
    </location>
</feature>
<feature type="compositionally biased region" description="Basic residues" evidence="1">
    <location>
        <begin position="1"/>
        <end position="11"/>
    </location>
</feature>
<evidence type="ECO:0000256" key="1">
    <source>
        <dbReference type="SAM" id="MobiDB-lite"/>
    </source>
</evidence>
<feature type="compositionally biased region" description="Basic residues" evidence="1">
    <location>
        <begin position="844"/>
        <end position="853"/>
    </location>
</feature>
<protein>
    <recommendedName>
        <fullName evidence="2">DUF8004 domain-containing protein</fullName>
    </recommendedName>
</protein>
<evidence type="ECO:0000313" key="3">
    <source>
        <dbReference type="EMBL" id="PMD32544.1"/>
    </source>
</evidence>
<feature type="compositionally biased region" description="Polar residues" evidence="1">
    <location>
        <begin position="40"/>
        <end position="64"/>
    </location>
</feature>
<feature type="region of interest" description="Disordered" evidence="1">
    <location>
        <begin position="1"/>
        <end position="64"/>
    </location>
</feature>
<dbReference type="PANTHER" id="PTHR39601">
    <property type="entry name" value="CHORIOGENIN HMINOR"/>
    <property type="match status" value="1"/>
</dbReference>
<dbReference type="EMBL" id="KZ613958">
    <property type="protein sequence ID" value="PMD32544.1"/>
    <property type="molecule type" value="Genomic_DNA"/>
</dbReference>
<feature type="region of interest" description="Disordered" evidence="1">
    <location>
        <begin position="263"/>
        <end position="282"/>
    </location>
</feature>
<name>A0A2J6R211_HYAVF</name>
<reference evidence="3 4" key="1">
    <citation type="submission" date="2016-04" db="EMBL/GenBank/DDBJ databases">
        <title>A degradative enzymes factory behind the ericoid mycorrhizal symbiosis.</title>
        <authorList>
            <consortium name="DOE Joint Genome Institute"/>
            <person name="Martino E."/>
            <person name="Morin E."/>
            <person name="Grelet G."/>
            <person name="Kuo A."/>
            <person name="Kohler A."/>
            <person name="Daghino S."/>
            <person name="Barry K."/>
            <person name="Choi C."/>
            <person name="Cichocki N."/>
            <person name="Clum A."/>
            <person name="Copeland A."/>
            <person name="Hainaut M."/>
            <person name="Haridas S."/>
            <person name="Labutti K."/>
            <person name="Lindquist E."/>
            <person name="Lipzen A."/>
            <person name="Khouja H.-R."/>
            <person name="Murat C."/>
            <person name="Ohm R."/>
            <person name="Olson A."/>
            <person name="Spatafora J."/>
            <person name="Veneault-Fourrey C."/>
            <person name="Henrissat B."/>
            <person name="Grigoriev I."/>
            <person name="Martin F."/>
            <person name="Perotto S."/>
        </authorList>
    </citation>
    <scope>NUCLEOTIDE SEQUENCE [LARGE SCALE GENOMIC DNA]</scope>
    <source>
        <strain evidence="3 4">F</strain>
    </source>
</reference>
<sequence>MEPHVLRKPVPARKQPPSQYDAPPTSAPSRLPPAVPTSIFDPTNAPNAPSSELANSTVVSSPNRLQKTNYRTAPEDEALNVQPPTAPLRTTASLLPAVDSIGHGRVASDPISYQPISYQSEGEGSGNEAKKLQRKSWMPGGKTKSTEERTFEAWVNAGKSKIHYDFNHLLDGHQIPELWNESGDLFVYLVPQRSDNWGPSFKVHSLVIQSSARLLSRLKGSDIFEPGSPFSLSNIRKANGFDGAESMSAKSLEEATRNLAIQNVDSPPYTPDASVSDGQSISDGSVRSTIGLGYVGNGEKHLFLKLHPEDGRPPQKPESPAEWEDVIQKAIDVRNLFAFFTGQPLVATLRFPHNFDIFCVIARQLKKLEFVNYDGTTFGEQAEASFSFYLEELHLADVRNSREATLEGLILGEAMKCSELYNEAFSHAAGKWDAIQKLKSPLLNDLSTVTRTRLDNSSRQLKSRLQTANLRLSNFDFPSLIAGIGSSTSSDAYKMIHFKNWKPDYDNFRKAVRNYYSDLYGQWPPKAKSKKNSFSESGLNRVVLKRLYDDFSTVYDYLVDRKSLTTRAHDTSGDQEVPNISPTITALRKLLGEFDDSSPPVQPPIPFDIPLLPTMASIEPTFALLSPTDQVKANTRKLKTHESLLIMTKSHNLDHAVGTKFMDMFLDFEAKESKGKTVKELVEQRIGHWIFLYAVIQSLPLLVVDAPGLRYTKGTEYFLCQPPLGGSPWIEEAARGVQMSLYEIKGTGGYSLLPDDMVNHGVEATFRRSHCWQMAEVWVGSDTETLQTRSSAPAPLSPLSPPPVFGTFGDGAGLRASSRRLSRSPAIGYRSDSGSPTPQPRSRTNSRQHRIKRQSIALGLEKVGSSGDEFYPSSGGSRPTSRGGSPMIGPGGRRSSIPSGGGFDSRPASATTNTGATFDDILSSIPGQAVGKKGKK</sequence>
<dbReference type="Proteomes" id="UP000235786">
    <property type="component" value="Unassembled WGS sequence"/>
</dbReference>
<accession>A0A2J6R211</accession>
<dbReference type="InterPro" id="IPR058317">
    <property type="entry name" value="DUF8004"/>
</dbReference>
<dbReference type="AlphaFoldDB" id="A0A2J6R211"/>